<feature type="compositionally biased region" description="Basic residues" evidence="1">
    <location>
        <begin position="276"/>
        <end position="285"/>
    </location>
</feature>
<comment type="caution">
    <text evidence="2">The sequence shown here is derived from an EMBL/GenBank/DDBJ whole genome shotgun (WGS) entry which is preliminary data.</text>
</comment>
<evidence type="ECO:0000313" key="3">
    <source>
        <dbReference type="Proteomes" id="UP001218218"/>
    </source>
</evidence>
<dbReference type="EMBL" id="JARIHO010000119">
    <property type="protein sequence ID" value="KAJ7302235.1"/>
    <property type="molecule type" value="Genomic_DNA"/>
</dbReference>
<reference evidence="2" key="1">
    <citation type="submission" date="2023-03" db="EMBL/GenBank/DDBJ databases">
        <title>Massive genome expansion in bonnet fungi (Mycena s.s.) driven by repeated elements and novel gene families across ecological guilds.</title>
        <authorList>
            <consortium name="Lawrence Berkeley National Laboratory"/>
            <person name="Harder C.B."/>
            <person name="Miyauchi S."/>
            <person name="Viragh M."/>
            <person name="Kuo A."/>
            <person name="Thoen E."/>
            <person name="Andreopoulos B."/>
            <person name="Lu D."/>
            <person name="Skrede I."/>
            <person name="Drula E."/>
            <person name="Henrissat B."/>
            <person name="Morin E."/>
            <person name="Kohler A."/>
            <person name="Barry K."/>
            <person name="LaButti K."/>
            <person name="Morin E."/>
            <person name="Salamov A."/>
            <person name="Lipzen A."/>
            <person name="Mereny Z."/>
            <person name="Hegedus B."/>
            <person name="Baldrian P."/>
            <person name="Stursova M."/>
            <person name="Weitz H."/>
            <person name="Taylor A."/>
            <person name="Grigoriev I.V."/>
            <person name="Nagy L.G."/>
            <person name="Martin F."/>
            <person name="Kauserud H."/>
        </authorList>
    </citation>
    <scope>NUCLEOTIDE SEQUENCE</scope>
    <source>
        <strain evidence="2">CBHHK002</strain>
    </source>
</reference>
<accession>A0AAD6Z026</accession>
<gene>
    <name evidence="2" type="ORF">DFH08DRAFT_978104</name>
</gene>
<protein>
    <submittedName>
        <fullName evidence="2">Uncharacterized protein</fullName>
    </submittedName>
</protein>
<dbReference type="AlphaFoldDB" id="A0AAD6Z026"/>
<sequence>MSSRVLHSSRPTSLARPPPTRPLPRAPVLLDMHALPAKFTTTLDFATFAADCAAYAPLLWTPTSSMAYSLIMMRIDAEEENSGAGEGALYAEADVVAEVRSVCTNSPRSWCLRRPYHPACRTSSTCKHWLWTRTAGTREDMGPRLPEAALPTCKAHGGLGEQALSPVAFTQHTVSSSNATLHAEECEPALCSRLSSTLSSVQSTSLYSHFYTVSRIRTPPNQKDLRLPLRPDAPTPLPPRARANPPSTNGQREGPPTAPRRAKRRPLIPERERRAGRGRRRARARRTRLRIRVRRPLGGVIRRIAARPHLHLHGHDPRLPDHRHAPRCHSCVRLGGTGGARVAARASAAAVVVLVATVLVRLSPCAACCTTIAHATAAPAMIERRTRFAPDLHRKI</sequence>
<proteinExistence type="predicted"/>
<dbReference type="Proteomes" id="UP001218218">
    <property type="component" value="Unassembled WGS sequence"/>
</dbReference>
<feature type="compositionally biased region" description="Pro residues" evidence="1">
    <location>
        <begin position="16"/>
        <end position="25"/>
    </location>
</feature>
<evidence type="ECO:0000313" key="2">
    <source>
        <dbReference type="EMBL" id="KAJ7302235.1"/>
    </source>
</evidence>
<feature type="region of interest" description="Disordered" evidence="1">
    <location>
        <begin position="219"/>
        <end position="285"/>
    </location>
</feature>
<evidence type="ECO:0000256" key="1">
    <source>
        <dbReference type="SAM" id="MobiDB-lite"/>
    </source>
</evidence>
<name>A0AAD6Z026_9AGAR</name>
<feature type="region of interest" description="Disordered" evidence="1">
    <location>
        <begin position="1"/>
        <end position="25"/>
    </location>
</feature>
<organism evidence="2 3">
    <name type="scientific">Mycena albidolilacea</name>
    <dbReference type="NCBI Taxonomy" id="1033008"/>
    <lineage>
        <taxon>Eukaryota</taxon>
        <taxon>Fungi</taxon>
        <taxon>Dikarya</taxon>
        <taxon>Basidiomycota</taxon>
        <taxon>Agaricomycotina</taxon>
        <taxon>Agaricomycetes</taxon>
        <taxon>Agaricomycetidae</taxon>
        <taxon>Agaricales</taxon>
        <taxon>Marasmiineae</taxon>
        <taxon>Mycenaceae</taxon>
        <taxon>Mycena</taxon>
    </lineage>
</organism>
<keyword evidence="3" id="KW-1185">Reference proteome</keyword>